<dbReference type="InterPro" id="IPR016878">
    <property type="entry name" value="MICAH-like"/>
</dbReference>
<accession>A2CA41</accession>
<dbReference type="EMBL" id="CP000554">
    <property type="protein sequence ID" value="ABM78351.1"/>
    <property type="molecule type" value="Genomic_DNA"/>
</dbReference>
<dbReference type="HOGENOM" id="CLU_100902_0_0_3"/>
<evidence type="ECO:0000313" key="2">
    <source>
        <dbReference type="Proteomes" id="UP000002274"/>
    </source>
</evidence>
<sequence>MSIRLVSILSIGSIFFQISPAPSYANPGIMQETISVNDVKDAHKNWCNALLAISKAHSEGGLAKSKPLASEIIDAAYAYQFGPVAFKPTWAYGKKTFRTTKDGALSYFIGDNPKFNDPGFGIGSPGNKDYPNLKNRSPWVKCTPENFAIQIFGNTAIGMGWVHFEAADGYKSKVDKTLSYIRDDEGNLRITVHHSSTPYSW</sequence>
<protein>
    <recommendedName>
        <fullName evidence="3">Phosphoribosyl-AMP cyclohydrolase</fullName>
    </recommendedName>
</protein>
<dbReference type="Proteomes" id="UP000002274">
    <property type="component" value="Chromosome"/>
</dbReference>
<name>A2CA41_PROM3</name>
<dbReference type="Gene3D" id="3.10.450.50">
    <property type="match status" value="1"/>
</dbReference>
<organism evidence="1 2">
    <name type="scientific">Prochlorococcus marinus (strain MIT 9303)</name>
    <dbReference type="NCBI Taxonomy" id="59922"/>
    <lineage>
        <taxon>Bacteria</taxon>
        <taxon>Bacillati</taxon>
        <taxon>Cyanobacteriota</taxon>
        <taxon>Cyanophyceae</taxon>
        <taxon>Synechococcales</taxon>
        <taxon>Prochlorococcaceae</taxon>
        <taxon>Prochlorococcus</taxon>
    </lineage>
</organism>
<dbReference type="KEGG" id="pmf:P9303_16071"/>
<dbReference type="PIRSF" id="PIRSF028288">
    <property type="entry name" value="UCP028288"/>
    <property type="match status" value="1"/>
</dbReference>
<proteinExistence type="predicted"/>
<evidence type="ECO:0008006" key="3">
    <source>
        <dbReference type="Google" id="ProtNLM"/>
    </source>
</evidence>
<dbReference type="AlphaFoldDB" id="A2CA41"/>
<reference evidence="1 2" key="1">
    <citation type="journal article" date="2007" name="PLoS Genet.">
        <title>Patterns and implications of gene gain and loss in the evolution of Prochlorococcus.</title>
        <authorList>
            <person name="Kettler G.C."/>
            <person name="Martiny A.C."/>
            <person name="Huang K."/>
            <person name="Zucker J."/>
            <person name="Coleman M.L."/>
            <person name="Rodrigue S."/>
            <person name="Chen F."/>
            <person name="Lapidus A."/>
            <person name="Ferriera S."/>
            <person name="Johnson J."/>
            <person name="Steglich C."/>
            <person name="Church G.M."/>
            <person name="Richardson P."/>
            <person name="Chisholm S.W."/>
        </authorList>
    </citation>
    <scope>NUCLEOTIDE SEQUENCE [LARGE SCALE GENOMIC DNA]</scope>
    <source>
        <strain evidence="1 2">MIT 9303</strain>
    </source>
</reference>
<gene>
    <name evidence="1" type="ordered locus">P9303_16071</name>
</gene>
<dbReference type="BioCyc" id="PMAR59922:G1G80-1401-MONOMER"/>
<evidence type="ECO:0000313" key="1">
    <source>
        <dbReference type="EMBL" id="ABM78351.1"/>
    </source>
</evidence>